<organism evidence="1 2">
    <name type="scientific">Vogesella oryzagri</name>
    <dbReference type="NCBI Taxonomy" id="3160864"/>
    <lineage>
        <taxon>Bacteria</taxon>
        <taxon>Pseudomonadati</taxon>
        <taxon>Pseudomonadota</taxon>
        <taxon>Betaproteobacteria</taxon>
        <taxon>Neisseriales</taxon>
        <taxon>Chromobacteriaceae</taxon>
        <taxon>Vogesella</taxon>
    </lineage>
</organism>
<gene>
    <name evidence="1" type="ORF">ABNW52_07815</name>
</gene>
<dbReference type="Proteomes" id="UP001433638">
    <property type="component" value="Unassembled WGS sequence"/>
</dbReference>
<dbReference type="EMBL" id="JBEFLD010000004">
    <property type="protein sequence ID" value="MEQ6290518.1"/>
    <property type="molecule type" value="Genomic_DNA"/>
</dbReference>
<accession>A0ABV1M2X0</accession>
<evidence type="ECO:0000313" key="2">
    <source>
        <dbReference type="Proteomes" id="UP001433638"/>
    </source>
</evidence>
<protein>
    <submittedName>
        <fullName evidence="1">Phage regulatory CII family protein</fullName>
    </submittedName>
</protein>
<reference evidence="1" key="1">
    <citation type="submission" date="2024-06" db="EMBL/GenBank/DDBJ databases">
        <title>Genome sequence of Vogesella sp. MAHUQ-64.</title>
        <authorList>
            <person name="Huq M.A."/>
        </authorList>
    </citation>
    <scope>NUCLEOTIDE SEQUENCE</scope>
    <source>
        <strain evidence="1">MAHUQ-64</strain>
    </source>
</reference>
<sequence>MNDSASLMDAAHATVHDYPGGANALAPRFVTRSGATMSPSILNNKVDPKKDSHMLGLVEADRLMGFTGDFRLLHVLARRHGFVCAPMVRPGDGASDTALLELMAQVWGSHGELGQEVTEALADLQVTSAELERIRQAAYENNQAVSTFVARLESMVR</sequence>
<keyword evidence="2" id="KW-1185">Reference proteome</keyword>
<dbReference type="InterPro" id="IPR009679">
    <property type="entry name" value="Phage_186_CII-like"/>
</dbReference>
<comment type="caution">
    <text evidence="1">The sequence shown here is derived from an EMBL/GenBank/DDBJ whole genome shotgun (WGS) entry which is preliminary data.</text>
</comment>
<dbReference type="Pfam" id="PF06892">
    <property type="entry name" value="Phage_CP76"/>
    <property type="match status" value="1"/>
</dbReference>
<proteinExistence type="predicted"/>
<evidence type="ECO:0000313" key="1">
    <source>
        <dbReference type="EMBL" id="MEQ6290518.1"/>
    </source>
</evidence>
<dbReference type="RefSeq" id="WP_349586082.1">
    <property type="nucleotide sequence ID" value="NZ_JBEFLD010000004.1"/>
</dbReference>
<name>A0ABV1M2X0_9NEIS</name>